<dbReference type="STRING" id="857265.WG78_07760"/>
<dbReference type="SUPFAM" id="SSF74653">
    <property type="entry name" value="TolA/TonB C-terminal domain"/>
    <property type="match status" value="1"/>
</dbReference>
<dbReference type="GO" id="GO:0015891">
    <property type="term" value="P:siderophore transport"/>
    <property type="evidence" value="ECO:0007669"/>
    <property type="project" value="InterPro"/>
</dbReference>
<comment type="similarity">
    <text evidence="1">Belongs to the TonB family.</text>
</comment>
<feature type="compositionally biased region" description="Pro residues" evidence="2">
    <location>
        <begin position="112"/>
        <end position="132"/>
    </location>
</feature>
<feature type="compositionally biased region" description="Pro residues" evidence="2">
    <location>
        <begin position="80"/>
        <end position="97"/>
    </location>
</feature>
<keyword evidence="1" id="KW-0813">Transport</keyword>
<proteinExistence type="inferred from homology"/>
<keyword evidence="1" id="KW-1133">Transmembrane helix</keyword>
<evidence type="ECO:0000313" key="3">
    <source>
        <dbReference type="EMBL" id="KPC53722.1"/>
    </source>
</evidence>
<keyword evidence="1" id="KW-0653">Protein transport</keyword>
<feature type="compositionally biased region" description="Pro residues" evidence="2">
    <location>
        <begin position="57"/>
        <end position="68"/>
    </location>
</feature>
<accession>A0A0N0GPE3</accession>
<dbReference type="PRINTS" id="PR01374">
    <property type="entry name" value="TONBPROTEIN"/>
</dbReference>
<keyword evidence="1" id="KW-0812">Transmembrane</keyword>
<dbReference type="GO" id="GO:0015031">
    <property type="term" value="P:protein transport"/>
    <property type="evidence" value="ECO:0007669"/>
    <property type="project" value="UniProtKB-UniRule"/>
</dbReference>
<sequence>MASTMKGFGYNAKSRRATGLVGVIIFHVLLIYALVSGLAQNVVKAVQQKVEVSIISEPPPPPPPPPPPKIEKVVEKQVPKPQPVKPPPPAYVPPIQNPHPQADNAPVVTSQAPPPPPEPAAPPAPPAPPAPAGPVSAAGNCSAMPAPEYPSKAQTDEIGGVVTVVFKTGADGKAELQDISYKGIPPSYQRLFKAAVIASFSDYACTPNKLLKREIGFHTE</sequence>
<comment type="caution">
    <text evidence="3">The sequence shown here is derived from an EMBL/GenBank/DDBJ whole genome shotgun (WGS) entry which is preliminary data.</text>
</comment>
<keyword evidence="1" id="KW-0735">Signal-anchor</keyword>
<keyword evidence="4" id="KW-1185">Reference proteome</keyword>
<reference evidence="3 4" key="1">
    <citation type="submission" date="2015-07" db="EMBL/GenBank/DDBJ databases">
        <title>Draft genome sequence of the Amantichitinum ursilacus IGB-41, a new chitin-degrading bacterium.</title>
        <authorList>
            <person name="Kirstahler P."/>
            <person name="Guenther M."/>
            <person name="Grumaz C."/>
            <person name="Rupp S."/>
            <person name="Zibek S."/>
            <person name="Sohn K."/>
        </authorList>
    </citation>
    <scope>NUCLEOTIDE SEQUENCE [LARGE SCALE GENOMIC DNA]</scope>
    <source>
        <strain evidence="3 4">IGB-41</strain>
    </source>
</reference>
<name>A0A0N0GPE3_9NEIS</name>
<feature type="region of interest" description="Disordered" evidence="2">
    <location>
        <begin position="54"/>
        <end position="143"/>
    </location>
</feature>
<organism evidence="3 4">
    <name type="scientific">Amantichitinum ursilacus</name>
    <dbReference type="NCBI Taxonomy" id="857265"/>
    <lineage>
        <taxon>Bacteria</taxon>
        <taxon>Pseudomonadati</taxon>
        <taxon>Pseudomonadota</taxon>
        <taxon>Betaproteobacteria</taxon>
        <taxon>Neisseriales</taxon>
        <taxon>Chitinibacteraceae</taxon>
        <taxon>Amantichitinum</taxon>
    </lineage>
</organism>
<dbReference type="GO" id="GO:0005886">
    <property type="term" value="C:plasma membrane"/>
    <property type="evidence" value="ECO:0007669"/>
    <property type="project" value="UniProtKB-SubCell"/>
</dbReference>
<feature type="transmembrane region" description="Helical" evidence="1">
    <location>
        <begin position="20"/>
        <end position="39"/>
    </location>
</feature>
<dbReference type="AlphaFoldDB" id="A0A0N0GPE3"/>
<keyword evidence="1" id="KW-1003">Cell membrane</keyword>
<protein>
    <recommendedName>
        <fullName evidence="1">Protein TonB</fullName>
    </recommendedName>
</protein>
<gene>
    <name evidence="3" type="ORF">WG78_07760</name>
</gene>
<evidence type="ECO:0000313" key="4">
    <source>
        <dbReference type="Proteomes" id="UP000037939"/>
    </source>
</evidence>
<evidence type="ECO:0000256" key="1">
    <source>
        <dbReference type="RuleBase" id="RU362123"/>
    </source>
</evidence>
<dbReference type="GO" id="GO:0030288">
    <property type="term" value="C:outer membrane-bounded periplasmic space"/>
    <property type="evidence" value="ECO:0007669"/>
    <property type="project" value="InterPro"/>
</dbReference>
<comment type="subcellular location">
    <subcellularLocation>
        <location evidence="1">Cell inner membrane</location>
        <topology evidence="1">Single-pass membrane protein</topology>
        <orientation evidence="1">Periplasmic side</orientation>
    </subcellularLocation>
</comment>
<dbReference type="GO" id="GO:0031992">
    <property type="term" value="F:energy transducer activity"/>
    <property type="evidence" value="ECO:0007669"/>
    <property type="project" value="InterPro"/>
</dbReference>
<comment type="function">
    <text evidence="1">Interacts with outer membrane receptor proteins that carry out high-affinity binding and energy dependent uptake into the periplasmic space of specific substrates. It could act to transduce energy from the cytoplasmic membrane to specific energy-requiring processes in the outer membrane, resulting in the release into the periplasm of ligands bound by these outer membrane proteins.</text>
</comment>
<feature type="compositionally biased region" description="Basic and acidic residues" evidence="2">
    <location>
        <begin position="69"/>
        <end position="78"/>
    </location>
</feature>
<dbReference type="RefSeq" id="WP_161805083.1">
    <property type="nucleotide sequence ID" value="NZ_LAQT01000005.1"/>
</dbReference>
<keyword evidence="1" id="KW-0997">Cell inner membrane</keyword>
<keyword evidence="1" id="KW-0472">Membrane</keyword>
<dbReference type="InterPro" id="IPR003538">
    <property type="entry name" value="TonB"/>
</dbReference>
<evidence type="ECO:0000256" key="2">
    <source>
        <dbReference type="SAM" id="MobiDB-lite"/>
    </source>
</evidence>
<dbReference type="Proteomes" id="UP000037939">
    <property type="component" value="Unassembled WGS sequence"/>
</dbReference>
<dbReference type="EMBL" id="LAQT01000005">
    <property type="protein sequence ID" value="KPC53722.1"/>
    <property type="molecule type" value="Genomic_DNA"/>
</dbReference>